<reference evidence="1" key="1">
    <citation type="submission" date="2009-06" db="EMBL/GenBank/DDBJ databases">
        <authorList>
            <consortium name="US DOE Joint Genome Institute (JGI-PGF)"/>
            <person name="Lucas S."/>
            <person name="Copeland A."/>
            <person name="Lapidus A."/>
            <person name="Glavina del Rio T."/>
            <person name="Dalin E."/>
            <person name="Tice H."/>
            <person name="Bruce D."/>
            <person name="Goodwin L."/>
            <person name="Pitluck S."/>
            <person name="Kyrpides N."/>
            <person name="Mavromatis K."/>
            <person name="Ivanova N."/>
            <person name="Saunders E."/>
            <person name="Brettin T."/>
            <person name="Detter J.C."/>
            <person name="Han C."/>
            <person name="Larimer F."/>
            <person name="Land M."/>
            <person name="Hauser L."/>
            <person name="Markowitz V."/>
            <person name="Cheng J.-F."/>
            <person name="Hugenholtz P."/>
            <person name="Woyke T."/>
            <person name="Wu D."/>
            <person name="Gronow S."/>
            <person name="Klenk H.-P."/>
            <person name="Eisen J.A."/>
        </authorList>
    </citation>
    <scope>NUCLEOTIDE SEQUENCE</scope>
    <source>
        <strain evidence="1">Eklund 17B</strain>
    </source>
</reference>
<dbReference type="InterPro" id="IPR035948">
    <property type="entry name" value="YwqG-like_sf"/>
</dbReference>
<dbReference type="KEGG" id="cbk:CLL_A2666"/>
<proteinExistence type="predicted"/>
<gene>
    <name evidence="1" type="ordered locus">CLL_A2666</name>
</gene>
<accession>U4PB12</accession>
<name>B2TNP7_CLOBB</name>
<dbReference type="HOGENOM" id="CLU_181565_0_0_9"/>
<evidence type="ECO:0000313" key="1">
    <source>
        <dbReference type="EMBL" id="ACD22964.1"/>
    </source>
</evidence>
<dbReference type="AlphaFoldDB" id="B2TNP7"/>
<reference evidence="1" key="2">
    <citation type="submission" date="2009-08" db="EMBL/GenBank/DDBJ databases">
        <authorList>
            <person name="Shrivastava S."/>
            <person name="Brinkac L.M."/>
            <person name="Dodson R.J."/>
            <person name="Harkins D.M."/>
            <person name="Durkin A.S."/>
            <person name="Sutton G."/>
        </authorList>
    </citation>
    <scope>NUCLEOTIDE SEQUENCE</scope>
    <source>
        <strain evidence="1">Eklund 17B</strain>
    </source>
</reference>
<protein>
    <submittedName>
        <fullName evidence="1">Uncharacterized protein</fullName>
    </submittedName>
</protein>
<dbReference type="Gene3D" id="2.30.320.10">
    <property type="entry name" value="YwqG-like"/>
    <property type="match status" value="1"/>
</dbReference>
<dbReference type="EMBL" id="CP001056">
    <property type="protein sequence ID" value="ACD22964.1"/>
    <property type="molecule type" value="Genomic_DNA"/>
</dbReference>
<dbReference type="PATRIC" id="fig|935198.13.peg.2625"/>
<sequence>MKFTKIGGIPTWIQDAEYPQCPKCGEKMMFVGQVSMEDLEEYGEGIYYGFICNECKIAATGYQQT</sequence>
<organism evidence="1">
    <name type="scientific">Clostridium botulinum (strain Eklund 17B / Type B)</name>
    <dbReference type="NCBI Taxonomy" id="935198"/>
    <lineage>
        <taxon>Bacteria</taxon>
        <taxon>Bacillati</taxon>
        <taxon>Bacillota</taxon>
        <taxon>Clostridia</taxon>
        <taxon>Eubacteriales</taxon>
        <taxon>Clostridiaceae</taxon>
        <taxon>Clostridium</taxon>
    </lineage>
</organism>
<accession>B2TNP7</accession>
<dbReference type="SUPFAM" id="SSF103032">
    <property type="entry name" value="Hypothetical protein YwqG"/>
    <property type="match status" value="1"/>
</dbReference>